<feature type="compositionally biased region" description="Basic and acidic residues" evidence="1">
    <location>
        <begin position="137"/>
        <end position="146"/>
    </location>
</feature>
<keyword evidence="3" id="KW-1185">Reference proteome</keyword>
<feature type="region of interest" description="Disordered" evidence="1">
    <location>
        <begin position="122"/>
        <end position="157"/>
    </location>
</feature>
<reference evidence="2 3" key="1">
    <citation type="submission" date="2020-05" db="EMBL/GenBank/DDBJ databases">
        <title>Genome Sequencing of Type Strains.</title>
        <authorList>
            <person name="Lemaire J.F."/>
            <person name="Inderbitzin P."/>
            <person name="Gregorio O.A."/>
            <person name="Collins S.B."/>
            <person name="Wespe N."/>
            <person name="Knight-Connoni V."/>
        </authorList>
    </citation>
    <scope>NUCLEOTIDE SEQUENCE [LARGE SCALE GENOMIC DNA]</scope>
    <source>
        <strain evidence="2 3">DSM 19942</strain>
    </source>
</reference>
<evidence type="ECO:0000256" key="1">
    <source>
        <dbReference type="SAM" id="MobiDB-lite"/>
    </source>
</evidence>
<gene>
    <name evidence="2" type="ORF">HP548_00600</name>
</gene>
<name>A0ABX2MCB4_9BACL</name>
<comment type="caution">
    <text evidence="2">The sequence shown here is derived from an EMBL/GenBank/DDBJ whole genome shotgun (WGS) entry which is preliminary data.</text>
</comment>
<protein>
    <submittedName>
        <fullName evidence="2">Uncharacterized protein</fullName>
    </submittedName>
</protein>
<evidence type="ECO:0000313" key="2">
    <source>
        <dbReference type="EMBL" id="NUU52610.1"/>
    </source>
</evidence>
<organism evidence="2 3">
    <name type="scientific">Paenibacillus taichungensis</name>
    <dbReference type="NCBI Taxonomy" id="484184"/>
    <lineage>
        <taxon>Bacteria</taxon>
        <taxon>Bacillati</taxon>
        <taxon>Bacillota</taxon>
        <taxon>Bacilli</taxon>
        <taxon>Bacillales</taxon>
        <taxon>Paenibacillaceae</taxon>
        <taxon>Paenibacillus</taxon>
    </lineage>
</organism>
<dbReference type="GeneID" id="97129182"/>
<dbReference type="Proteomes" id="UP000577724">
    <property type="component" value="Unassembled WGS sequence"/>
</dbReference>
<dbReference type="EMBL" id="JABMCC010000071">
    <property type="protein sequence ID" value="NUU52610.1"/>
    <property type="molecule type" value="Genomic_DNA"/>
</dbReference>
<dbReference type="RefSeq" id="WP_175380591.1">
    <property type="nucleotide sequence ID" value="NZ_JABMCC010000071.1"/>
</dbReference>
<evidence type="ECO:0000313" key="3">
    <source>
        <dbReference type="Proteomes" id="UP000577724"/>
    </source>
</evidence>
<sequence length="157" mass="18131">MNYEHRVITPRQYEVAAANGIRNRVLEDRVRKLGWSMKDAVSKPIKERQKHGEWPEIAEPNGISKADYYRRVATLGWDMEKAATEPMRNKANLMRAELKWVDLKEVAAANNVSYATFMRRLSEGESPKQAVSRPPLSRRENMKRQLDSGNIKYSIKG</sequence>
<accession>A0ABX2MCB4</accession>
<proteinExistence type="predicted"/>